<name>A0A9J6H161_HAELO</name>
<dbReference type="Gene3D" id="2.40.50.140">
    <property type="entry name" value="Nucleic acid-binding proteins"/>
    <property type="match status" value="1"/>
</dbReference>
<evidence type="ECO:0000313" key="3">
    <source>
        <dbReference type="EMBL" id="KAH9380744.1"/>
    </source>
</evidence>
<dbReference type="AlphaFoldDB" id="A0A9J6H161"/>
<dbReference type="Proteomes" id="UP000821853">
    <property type="component" value="Chromosome 8"/>
</dbReference>
<dbReference type="GO" id="GO:0044818">
    <property type="term" value="P:mitotic G2/M transition checkpoint"/>
    <property type="evidence" value="ECO:0007669"/>
    <property type="project" value="TreeGrafter"/>
</dbReference>
<dbReference type="VEuPathDB" id="VectorBase:HLOH_061314"/>
<sequence>MTFIILEIEQVSMTKGNTVRTFKVADRSGSMLFCLWGEITRGYASLWKGYLRLYTGRGSDIHKIGEFCLAFSETPFMSEPNPEFTQQLENRLNAHAVTQRAPSPLAAALVAVGPVHPLLRPPSPANGRTGGAGLAPRGGTGPVPDSVCAHAARNPAATTGSALRSLAASLQRPRI</sequence>
<dbReference type="PANTHER" id="PTHR13356">
    <property type="entry name" value="OB FOLD NUCLEIC ACID BINDING PROTEIN-RELATED"/>
    <property type="match status" value="1"/>
</dbReference>
<comment type="caution">
    <text evidence="3">The sequence shown here is derived from an EMBL/GenBank/DDBJ whole genome shotgun (WGS) entry which is preliminary data.</text>
</comment>
<gene>
    <name evidence="3" type="ORF">HPB48_008874</name>
</gene>
<dbReference type="PANTHER" id="PTHR13356:SF0">
    <property type="entry name" value="SOSS COMPLEX SUBUNIT B HOMOLOG"/>
    <property type="match status" value="1"/>
</dbReference>
<keyword evidence="1" id="KW-0238">DNA-binding</keyword>
<accession>A0A9J6H161</accession>
<feature type="compositionally biased region" description="Gly residues" evidence="2">
    <location>
        <begin position="128"/>
        <end position="141"/>
    </location>
</feature>
<evidence type="ECO:0000313" key="4">
    <source>
        <dbReference type="Proteomes" id="UP000821853"/>
    </source>
</evidence>
<dbReference type="GO" id="GO:0000724">
    <property type="term" value="P:double-strand break repair via homologous recombination"/>
    <property type="evidence" value="ECO:0007669"/>
    <property type="project" value="TreeGrafter"/>
</dbReference>
<dbReference type="OrthoDB" id="295715at2759"/>
<evidence type="ECO:0000256" key="1">
    <source>
        <dbReference type="ARBA" id="ARBA00023125"/>
    </source>
</evidence>
<dbReference type="EMBL" id="JABSTR010000010">
    <property type="protein sequence ID" value="KAH9380744.1"/>
    <property type="molecule type" value="Genomic_DNA"/>
</dbReference>
<evidence type="ECO:0000256" key="2">
    <source>
        <dbReference type="SAM" id="MobiDB-lite"/>
    </source>
</evidence>
<keyword evidence="4" id="KW-1185">Reference proteome</keyword>
<dbReference type="GO" id="GO:0010212">
    <property type="term" value="P:response to ionizing radiation"/>
    <property type="evidence" value="ECO:0007669"/>
    <property type="project" value="TreeGrafter"/>
</dbReference>
<dbReference type="GO" id="GO:0070876">
    <property type="term" value="C:SOSS complex"/>
    <property type="evidence" value="ECO:0007669"/>
    <property type="project" value="TreeGrafter"/>
</dbReference>
<dbReference type="InterPro" id="IPR051231">
    <property type="entry name" value="SOSS-B"/>
</dbReference>
<proteinExistence type="predicted"/>
<feature type="region of interest" description="Disordered" evidence="2">
    <location>
        <begin position="120"/>
        <end position="147"/>
    </location>
</feature>
<dbReference type="SUPFAM" id="SSF50249">
    <property type="entry name" value="Nucleic acid-binding proteins"/>
    <property type="match status" value="1"/>
</dbReference>
<organism evidence="3 4">
    <name type="scientific">Haemaphysalis longicornis</name>
    <name type="common">Bush tick</name>
    <dbReference type="NCBI Taxonomy" id="44386"/>
    <lineage>
        <taxon>Eukaryota</taxon>
        <taxon>Metazoa</taxon>
        <taxon>Ecdysozoa</taxon>
        <taxon>Arthropoda</taxon>
        <taxon>Chelicerata</taxon>
        <taxon>Arachnida</taxon>
        <taxon>Acari</taxon>
        <taxon>Parasitiformes</taxon>
        <taxon>Ixodida</taxon>
        <taxon>Ixodoidea</taxon>
        <taxon>Ixodidae</taxon>
        <taxon>Haemaphysalinae</taxon>
        <taxon>Haemaphysalis</taxon>
    </lineage>
</organism>
<dbReference type="InterPro" id="IPR012340">
    <property type="entry name" value="NA-bd_OB-fold"/>
</dbReference>
<dbReference type="GO" id="GO:0003677">
    <property type="term" value="F:DNA binding"/>
    <property type="evidence" value="ECO:0007669"/>
    <property type="project" value="UniProtKB-KW"/>
</dbReference>
<protein>
    <submittedName>
        <fullName evidence="3">Uncharacterized protein</fullName>
    </submittedName>
</protein>
<reference evidence="3 4" key="1">
    <citation type="journal article" date="2020" name="Cell">
        <title>Large-Scale Comparative Analyses of Tick Genomes Elucidate Their Genetic Diversity and Vector Capacities.</title>
        <authorList>
            <consortium name="Tick Genome and Microbiome Consortium (TIGMIC)"/>
            <person name="Jia N."/>
            <person name="Wang J."/>
            <person name="Shi W."/>
            <person name="Du L."/>
            <person name="Sun Y."/>
            <person name="Zhan W."/>
            <person name="Jiang J.F."/>
            <person name="Wang Q."/>
            <person name="Zhang B."/>
            <person name="Ji P."/>
            <person name="Bell-Sakyi L."/>
            <person name="Cui X.M."/>
            <person name="Yuan T.T."/>
            <person name="Jiang B.G."/>
            <person name="Yang W.F."/>
            <person name="Lam T.T."/>
            <person name="Chang Q.C."/>
            <person name="Ding S.J."/>
            <person name="Wang X.J."/>
            <person name="Zhu J.G."/>
            <person name="Ruan X.D."/>
            <person name="Zhao L."/>
            <person name="Wei J.T."/>
            <person name="Ye R.Z."/>
            <person name="Que T.C."/>
            <person name="Du C.H."/>
            <person name="Zhou Y.H."/>
            <person name="Cheng J.X."/>
            <person name="Dai P.F."/>
            <person name="Guo W.B."/>
            <person name="Han X.H."/>
            <person name="Huang E.J."/>
            <person name="Li L.F."/>
            <person name="Wei W."/>
            <person name="Gao Y.C."/>
            <person name="Liu J.Z."/>
            <person name="Shao H.Z."/>
            <person name="Wang X."/>
            <person name="Wang C.C."/>
            <person name="Yang T.C."/>
            <person name="Huo Q.B."/>
            <person name="Li W."/>
            <person name="Chen H.Y."/>
            <person name="Chen S.E."/>
            <person name="Zhou L.G."/>
            <person name="Ni X.B."/>
            <person name="Tian J.H."/>
            <person name="Sheng Y."/>
            <person name="Liu T."/>
            <person name="Pan Y.S."/>
            <person name="Xia L.Y."/>
            <person name="Li J."/>
            <person name="Zhao F."/>
            <person name="Cao W.C."/>
        </authorList>
    </citation>
    <scope>NUCLEOTIDE SEQUENCE [LARGE SCALE GENOMIC DNA]</scope>
    <source>
        <strain evidence="3">HaeL-2018</strain>
    </source>
</reference>